<dbReference type="SUPFAM" id="SSF52540">
    <property type="entry name" value="P-loop containing nucleoside triphosphate hydrolases"/>
    <property type="match status" value="1"/>
</dbReference>
<comment type="similarity">
    <text evidence="1">Belongs to the helicase family. RecQ subfamily.</text>
</comment>
<organism evidence="7 8">
    <name type="scientific">Fomitopsis schrenkii</name>
    <name type="common">Brown rot fungus</name>
    <dbReference type="NCBI Taxonomy" id="2126942"/>
    <lineage>
        <taxon>Eukaryota</taxon>
        <taxon>Fungi</taxon>
        <taxon>Dikarya</taxon>
        <taxon>Basidiomycota</taxon>
        <taxon>Agaricomycotina</taxon>
        <taxon>Agaricomycetes</taxon>
        <taxon>Polyporales</taxon>
        <taxon>Fomitopsis</taxon>
    </lineage>
</organism>
<dbReference type="InterPro" id="IPR027417">
    <property type="entry name" value="P-loop_NTPase"/>
</dbReference>
<dbReference type="GO" id="GO:0003677">
    <property type="term" value="F:DNA binding"/>
    <property type="evidence" value="ECO:0007669"/>
    <property type="project" value="UniProtKB-KW"/>
</dbReference>
<evidence type="ECO:0000256" key="5">
    <source>
        <dbReference type="ARBA" id="ARBA00034808"/>
    </source>
</evidence>
<evidence type="ECO:0000256" key="1">
    <source>
        <dbReference type="ARBA" id="ARBA00005446"/>
    </source>
</evidence>
<proteinExistence type="inferred from homology"/>
<evidence type="ECO:0000313" key="8">
    <source>
        <dbReference type="Proteomes" id="UP000015241"/>
    </source>
</evidence>
<dbReference type="GO" id="GO:0009378">
    <property type="term" value="F:four-way junction helicase activity"/>
    <property type="evidence" value="ECO:0007669"/>
    <property type="project" value="TreeGrafter"/>
</dbReference>
<dbReference type="PANTHER" id="PTHR13710">
    <property type="entry name" value="DNA HELICASE RECQ FAMILY MEMBER"/>
    <property type="match status" value="1"/>
</dbReference>
<dbReference type="AlphaFoldDB" id="S8DWA6"/>
<feature type="domain" description="Helicase C-terminal" evidence="6">
    <location>
        <begin position="1"/>
        <end position="81"/>
    </location>
</feature>
<dbReference type="GO" id="GO:0005737">
    <property type="term" value="C:cytoplasm"/>
    <property type="evidence" value="ECO:0007669"/>
    <property type="project" value="TreeGrafter"/>
</dbReference>
<evidence type="ECO:0000313" key="7">
    <source>
        <dbReference type="EMBL" id="EPS97416.1"/>
    </source>
</evidence>
<dbReference type="HOGENOM" id="CLU_178676_0_0_1"/>
<dbReference type="GO" id="GO:0006310">
    <property type="term" value="P:DNA recombination"/>
    <property type="evidence" value="ECO:0007669"/>
    <property type="project" value="TreeGrafter"/>
</dbReference>
<dbReference type="PROSITE" id="PS51194">
    <property type="entry name" value="HELICASE_CTER"/>
    <property type="match status" value="1"/>
</dbReference>
<comment type="catalytic activity">
    <reaction evidence="4">
        <text>Couples ATP hydrolysis with the unwinding of duplex DNA by translocating in the 3'-5' direction.</text>
        <dbReference type="EC" id="5.6.2.4"/>
    </reaction>
</comment>
<keyword evidence="8" id="KW-1185">Reference proteome</keyword>
<evidence type="ECO:0000256" key="4">
    <source>
        <dbReference type="ARBA" id="ARBA00034617"/>
    </source>
</evidence>
<evidence type="ECO:0000259" key="6">
    <source>
        <dbReference type="PROSITE" id="PS51194"/>
    </source>
</evidence>
<name>S8DWA6_FOMSC</name>
<dbReference type="Proteomes" id="UP000015241">
    <property type="component" value="Unassembled WGS sequence"/>
</dbReference>
<evidence type="ECO:0000256" key="2">
    <source>
        <dbReference type="ARBA" id="ARBA00023125"/>
    </source>
</evidence>
<evidence type="ECO:0000256" key="3">
    <source>
        <dbReference type="ARBA" id="ARBA00023235"/>
    </source>
</evidence>
<gene>
    <name evidence="7" type="ORF">FOMPIDRAFT_1097337</name>
</gene>
<protein>
    <recommendedName>
        <fullName evidence="5">DNA 3'-5' helicase</fullName>
        <ecNumber evidence="5">5.6.2.4</ecNumber>
    </recommendedName>
</protein>
<dbReference type="GO" id="GO:0043138">
    <property type="term" value="F:3'-5' DNA helicase activity"/>
    <property type="evidence" value="ECO:0007669"/>
    <property type="project" value="UniProtKB-EC"/>
</dbReference>
<reference evidence="7 8" key="1">
    <citation type="journal article" date="2012" name="Science">
        <title>The Paleozoic origin of enzymatic lignin decomposition reconstructed from 31 fungal genomes.</title>
        <authorList>
            <person name="Floudas D."/>
            <person name="Binder M."/>
            <person name="Riley R."/>
            <person name="Barry K."/>
            <person name="Blanchette R.A."/>
            <person name="Henrissat B."/>
            <person name="Martinez A.T."/>
            <person name="Otillar R."/>
            <person name="Spatafora J.W."/>
            <person name="Yadav J.S."/>
            <person name="Aerts A."/>
            <person name="Benoit I."/>
            <person name="Boyd A."/>
            <person name="Carlson A."/>
            <person name="Copeland A."/>
            <person name="Coutinho P.M."/>
            <person name="de Vries R.P."/>
            <person name="Ferreira P."/>
            <person name="Findley K."/>
            <person name="Foster B."/>
            <person name="Gaskell J."/>
            <person name="Glotzer D."/>
            <person name="Gorecki P."/>
            <person name="Heitman J."/>
            <person name="Hesse C."/>
            <person name="Hori C."/>
            <person name="Igarashi K."/>
            <person name="Jurgens J.A."/>
            <person name="Kallen N."/>
            <person name="Kersten P."/>
            <person name="Kohler A."/>
            <person name="Kuees U."/>
            <person name="Kumar T.K.A."/>
            <person name="Kuo A."/>
            <person name="LaButti K."/>
            <person name="Larrondo L.F."/>
            <person name="Lindquist E."/>
            <person name="Ling A."/>
            <person name="Lombard V."/>
            <person name="Lucas S."/>
            <person name="Lundell T."/>
            <person name="Martin R."/>
            <person name="McLaughlin D.J."/>
            <person name="Morgenstern I."/>
            <person name="Morin E."/>
            <person name="Murat C."/>
            <person name="Nagy L.G."/>
            <person name="Nolan M."/>
            <person name="Ohm R.A."/>
            <person name="Patyshakuliyeva A."/>
            <person name="Rokas A."/>
            <person name="Ruiz-Duenas F.J."/>
            <person name="Sabat G."/>
            <person name="Salamov A."/>
            <person name="Samejima M."/>
            <person name="Schmutz J."/>
            <person name="Slot J.C."/>
            <person name="St John F."/>
            <person name="Stenlid J."/>
            <person name="Sun H."/>
            <person name="Sun S."/>
            <person name="Syed K."/>
            <person name="Tsang A."/>
            <person name="Wiebenga A."/>
            <person name="Young D."/>
            <person name="Pisabarro A."/>
            <person name="Eastwood D.C."/>
            <person name="Martin F."/>
            <person name="Cullen D."/>
            <person name="Grigoriev I.V."/>
            <person name="Hibbett D.S."/>
        </authorList>
    </citation>
    <scope>NUCLEOTIDE SEQUENCE</scope>
    <source>
        <strain evidence="8">FP-58527</strain>
    </source>
</reference>
<dbReference type="STRING" id="743788.S8DWA6"/>
<keyword evidence="3" id="KW-0413">Isomerase</keyword>
<sequence length="81" mass="9014">MHRFREGGIDILCATEAAGMVCLDISDIRRVIQFQVPKSLSQWLQRYGRAGRDGQPAVAIMLVQPSVFKVVKARVKKEAAT</sequence>
<dbReference type="InParanoid" id="S8DWA6"/>
<keyword evidence="2" id="KW-0238">DNA-binding</keyword>
<dbReference type="InterPro" id="IPR001650">
    <property type="entry name" value="Helicase_C-like"/>
</dbReference>
<dbReference type="Pfam" id="PF00271">
    <property type="entry name" value="Helicase_C"/>
    <property type="match status" value="1"/>
</dbReference>
<dbReference type="Gene3D" id="3.40.50.300">
    <property type="entry name" value="P-loop containing nucleotide triphosphate hydrolases"/>
    <property type="match status" value="1"/>
</dbReference>
<dbReference type="EC" id="5.6.2.4" evidence="5"/>
<dbReference type="EMBL" id="KE504176">
    <property type="protein sequence ID" value="EPS97416.1"/>
    <property type="molecule type" value="Genomic_DNA"/>
</dbReference>
<dbReference type="GO" id="GO:0005694">
    <property type="term" value="C:chromosome"/>
    <property type="evidence" value="ECO:0007669"/>
    <property type="project" value="TreeGrafter"/>
</dbReference>
<dbReference type="GO" id="GO:0006281">
    <property type="term" value="P:DNA repair"/>
    <property type="evidence" value="ECO:0007669"/>
    <property type="project" value="TreeGrafter"/>
</dbReference>
<dbReference type="PANTHER" id="PTHR13710:SF105">
    <property type="entry name" value="ATP-DEPENDENT DNA HELICASE Q1"/>
    <property type="match status" value="1"/>
</dbReference>
<feature type="non-terminal residue" evidence="7">
    <location>
        <position position="81"/>
    </location>
</feature>
<dbReference type="OrthoDB" id="2757771at2759"/>
<accession>S8DWA6</accession>